<feature type="transmembrane region" description="Helical" evidence="2">
    <location>
        <begin position="183"/>
        <end position="204"/>
    </location>
</feature>
<dbReference type="Pfam" id="PF03707">
    <property type="entry name" value="MHYT"/>
    <property type="match status" value="2"/>
</dbReference>
<accession>A0A8H7AE56</accession>
<feature type="transmembrane region" description="Helical" evidence="2">
    <location>
        <begin position="85"/>
        <end position="105"/>
    </location>
</feature>
<feature type="transmembrane region" description="Helical" evidence="2">
    <location>
        <begin position="114"/>
        <end position="133"/>
    </location>
</feature>
<name>A0A8H7AE56_9EURO</name>
<feature type="transmembrane region" description="Helical" evidence="2">
    <location>
        <begin position="43"/>
        <end position="65"/>
    </location>
</feature>
<evidence type="ECO:0000256" key="1">
    <source>
        <dbReference type="SAM" id="MobiDB-lite"/>
    </source>
</evidence>
<dbReference type="EMBL" id="JAACFV010000108">
    <property type="protein sequence ID" value="KAF7505471.1"/>
    <property type="molecule type" value="Genomic_DNA"/>
</dbReference>
<proteinExistence type="predicted"/>
<dbReference type="OrthoDB" id="264015at2759"/>
<feature type="transmembrane region" description="Helical" evidence="2">
    <location>
        <begin position="224"/>
        <end position="248"/>
    </location>
</feature>
<dbReference type="PROSITE" id="PS50924">
    <property type="entry name" value="MHYT"/>
    <property type="match status" value="1"/>
</dbReference>
<keyword evidence="2" id="KW-0472">Membrane</keyword>
<evidence type="ECO:0000256" key="2">
    <source>
        <dbReference type="SAM" id="Phobius"/>
    </source>
</evidence>
<dbReference type="PANTHER" id="PTHR35152">
    <property type="entry name" value="DOMAIN SIGNALLING PROTEIN, PUTATIVE (AFU_ORTHOLOGUE AFUA_5G11310)-RELATED"/>
    <property type="match status" value="1"/>
</dbReference>
<keyword evidence="2" id="KW-1133">Transmembrane helix</keyword>
<evidence type="ECO:0000313" key="5">
    <source>
        <dbReference type="Proteomes" id="UP000606974"/>
    </source>
</evidence>
<protein>
    <recommendedName>
        <fullName evidence="3">MHYT domain-containing protein</fullName>
    </recommendedName>
</protein>
<organism evidence="4 5">
    <name type="scientific">Endocarpon pusillum</name>
    <dbReference type="NCBI Taxonomy" id="364733"/>
    <lineage>
        <taxon>Eukaryota</taxon>
        <taxon>Fungi</taxon>
        <taxon>Dikarya</taxon>
        <taxon>Ascomycota</taxon>
        <taxon>Pezizomycotina</taxon>
        <taxon>Eurotiomycetes</taxon>
        <taxon>Chaetothyriomycetidae</taxon>
        <taxon>Verrucariales</taxon>
        <taxon>Verrucariaceae</taxon>
        <taxon>Endocarpon</taxon>
    </lineage>
</organism>
<feature type="region of interest" description="Disordered" evidence="1">
    <location>
        <begin position="675"/>
        <end position="720"/>
    </location>
</feature>
<sequence length="787" mass="86831">MVNVLAQYNAGFVVLSYLVSLVGCVTTLELVHRRTSRHGAYNWYLLVTSSITMGGIGIWCMHFIGNRAIVMAEGQPDMQIVYNTGFTSVSFFLPILVLSGAFYLLGATDRINRYYIALAGLLMGVAISAMHYVGQLGIATYHCTYRVGNVVGASIISIVASIIALNAFFTLRESWTDSWWKRVLCGTVLACSVSGMHWTAAVGTCYQFKGSGSTPTDALSRKQTVIVCATLSVATCILMLLVALIAGYKRKRCRSRAQQLVLACGYFDEGGRIMVTTEGALPSQKIANHYMDKTFCDQVFDRTHPAFIWAFRASYNWHTLKALIPGMKDHLHATDSAAMHYADESRSMVNTSSACPDFSMVFKELFILAALNLAYQIHRPLEVLGRLFEEPLETGRRTRLPGFRRSSDVESTPVDKEKDILLRFLSAGKFLFVTRQVSKTDVALFGAAGFRFAPITQISNALSKTMELPSDELTARLQHMRTQTASEKLMPPGVHLACFMLRPRLHQGFDILVPGKSRNQLPAVKLPYDDLTDQQAEVLRRLDDHTVAQMFEMLQGSTGLGSQIETEFYRDFLRALTQLVRQIDDTKILQAKFSACVVEAPCQPQSHSGTTSKPCSLLSIHMISTIYTPSPKSDFIFIPLRSFTVQQQVYMGVADQEAFARQAVLEFAHCFEPGEDENKRNSNHSSRVPILPSRPPDSPSSWQWSKGTFQRSSDEARGSSSAAEKLVKSASAAIVVSNHVTVGITDTLKPIEKAGGAQIEMGSTGGASATAVETETYVDKLFTLCRG</sequence>
<evidence type="ECO:0000313" key="4">
    <source>
        <dbReference type="EMBL" id="KAF7505471.1"/>
    </source>
</evidence>
<feature type="compositionally biased region" description="Polar residues" evidence="1">
    <location>
        <begin position="699"/>
        <end position="711"/>
    </location>
</feature>
<dbReference type="PANTHER" id="PTHR35152:SF1">
    <property type="entry name" value="DOMAIN SIGNALLING PROTEIN, PUTATIVE (AFU_ORTHOLOGUE AFUA_5G11310)-RELATED"/>
    <property type="match status" value="1"/>
</dbReference>
<feature type="domain" description="MHYT" evidence="3">
    <location>
        <begin position="8"/>
        <end position="207"/>
    </location>
</feature>
<evidence type="ECO:0000259" key="3">
    <source>
        <dbReference type="PROSITE" id="PS50924"/>
    </source>
</evidence>
<dbReference type="Proteomes" id="UP000606974">
    <property type="component" value="Unassembled WGS sequence"/>
</dbReference>
<comment type="caution">
    <text evidence="4">The sequence shown here is derived from an EMBL/GenBank/DDBJ whole genome shotgun (WGS) entry which is preliminary data.</text>
</comment>
<keyword evidence="2" id="KW-0812">Transmembrane</keyword>
<gene>
    <name evidence="4" type="ORF">GJ744_000718</name>
</gene>
<feature type="transmembrane region" description="Helical" evidence="2">
    <location>
        <begin position="12"/>
        <end position="31"/>
    </location>
</feature>
<keyword evidence="5" id="KW-1185">Reference proteome</keyword>
<dbReference type="InterPro" id="IPR005330">
    <property type="entry name" value="MHYT_dom"/>
</dbReference>
<dbReference type="AlphaFoldDB" id="A0A8H7AE56"/>
<feature type="transmembrane region" description="Helical" evidence="2">
    <location>
        <begin position="153"/>
        <end position="171"/>
    </location>
</feature>
<reference evidence="4" key="1">
    <citation type="submission" date="2020-02" db="EMBL/GenBank/DDBJ databases">
        <authorList>
            <person name="Palmer J.M."/>
        </authorList>
    </citation>
    <scope>NUCLEOTIDE SEQUENCE</scope>
    <source>
        <strain evidence="4">EPUS1.4</strain>
        <tissue evidence="4">Thallus</tissue>
    </source>
</reference>